<dbReference type="InterPro" id="IPR003439">
    <property type="entry name" value="ABC_transporter-like_ATP-bd"/>
</dbReference>
<evidence type="ECO:0000256" key="2">
    <source>
        <dbReference type="ARBA" id="ARBA00022741"/>
    </source>
</evidence>
<keyword evidence="1" id="KW-0813">Transport</keyword>
<dbReference type="PANTHER" id="PTHR24220:SF86">
    <property type="entry name" value="ABC TRANSPORTER ABCH.1"/>
    <property type="match status" value="1"/>
</dbReference>
<dbReference type="InterPro" id="IPR003593">
    <property type="entry name" value="AAA+_ATPase"/>
</dbReference>
<keyword evidence="2" id="KW-0547">Nucleotide-binding</keyword>
<evidence type="ECO:0000259" key="4">
    <source>
        <dbReference type="PROSITE" id="PS50893"/>
    </source>
</evidence>
<gene>
    <name evidence="5" type="ORF">KN1_01920</name>
</gene>
<dbReference type="PROSITE" id="PS00211">
    <property type="entry name" value="ABC_TRANSPORTER_1"/>
    <property type="match status" value="1"/>
</dbReference>
<reference evidence="5 6" key="1">
    <citation type="submission" date="2021-04" db="EMBL/GenBank/DDBJ databases">
        <title>Complete genome sequence of Stygiolobus sp. KN-1.</title>
        <authorList>
            <person name="Nakamura K."/>
            <person name="Sakai H."/>
            <person name="Kurosawa N."/>
        </authorList>
    </citation>
    <scope>NUCLEOTIDE SEQUENCE [LARGE SCALE GENOMIC DNA]</scope>
    <source>
        <strain evidence="5 6">KN-1</strain>
    </source>
</reference>
<evidence type="ECO:0000256" key="3">
    <source>
        <dbReference type="ARBA" id="ARBA00022840"/>
    </source>
</evidence>
<organism evidence="5 6">
    <name type="scientific">Stygiolobus caldivivus</name>
    <dbReference type="NCBI Taxonomy" id="2824673"/>
    <lineage>
        <taxon>Archaea</taxon>
        <taxon>Thermoproteota</taxon>
        <taxon>Thermoprotei</taxon>
        <taxon>Sulfolobales</taxon>
        <taxon>Sulfolobaceae</taxon>
        <taxon>Stygiolobus</taxon>
    </lineage>
</organism>
<keyword evidence="6" id="KW-1185">Reference proteome</keyword>
<dbReference type="Pfam" id="PF00005">
    <property type="entry name" value="ABC_tran"/>
    <property type="match status" value="1"/>
</dbReference>
<dbReference type="RefSeq" id="WP_221288854.1">
    <property type="nucleotide sequence ID" value="NZ_AP024597.1"/>
</dbReference>
<dbReference type="GO" id="GO:0005886">
    <property type="term" value="C:plasma membrane"/>
    <property type="evidence" value="ECO:0007669"/>
    <property type="project" value="TreeGrafter"/>
</dbReference>
<proteinExistence type="predicted"/>
<dbReference type="PANTHER" id="PTHR24220">
    <property type="entry name" value="IMPORT ATP-BINDING PROTEIN"/>
    <property type="match status" value="1"/>
</dbReference>
<dbReference type="Gene3D" id="3.40.50.300">
    <property type="entry name" value="P-loop containing nucleotide triphosphate hydrolases"/>
    <property type="match status" value="1"/>
</dbReference>
<dbReference type="InterPro" id="IPR017911">
    <property type="entry name" value="MacB-like_ATP-bd"/>
</dbReference>
<dbReference type="FunFam" id="3.40.50.300:FF:000032">
    <property type="entry name" value="Export ABC transporter ATP-binding protein"/>
    <property type="match status" value="1"/>
</dbReference>
<dbReference type="GeneID" id="66161944"/>
<keyword evidence="3 5" id="KW-0067">ATP-binding</keyword>
<dbReference type="GO" id="GO:0022857">
    <property type="term" value="F:transmembrane transporter activity"/>
    <property type="evidence" value="ECO:0007669"/>
    <property type="project" value="TreeGrafter"/>
</dbReference>
<dbReference type="SMART" id="SM00382">
    <property type="entry name" value="AAA"/>
    <property type="match status" value="1"/>
</dbReference>
<dbReference type="GO" id="GO:0098796">
    <property type="term" value="C:membrane protein complex"/>
    <property type="evidence" value="ECO:0007669"/>
    <property type="project" value="UniProtKB-ARBA"/>
</dbReference>
<dbReference type="InterPro" id="IPR027417">
    <property type="entry name" value="P-loop_NTPase"/>
</dbReference>
<evidence type="ECO:0000313" key="6">
    <source>
        <dbReference type="Proteomes" id="UP000825123"/>
    </source>
</evidence>
<dbReference type="AlphaFoldDB" id="A0A8D5ZHU5"/>
<dbReference type="InterPro" id="IPR015854">
    <property type="entry name" value="ABC_transpr_LolD-like"/>
</dbReference>
<dbReference type="InterPro" id="IPR017871">
    <property type="entry name" value="ABC_transporter-like_CS"/>
</dbReference>
<dbReference type="PROSITE" id="PS50893">
    <property type="entry name" value="ABC_TRANSPORTER_2"/>
    <property type="match status" value="1"/>
</dbReference>
<dbReference type="Proteomes" id="UP000825123">
    <property type="component" value="Chromosome"/>
</dbReference>
<dbReference type="CDD" id="cd03255">
    <property type="entry name" value="ABC_MJ0796_LolCDE_FtsE"/>
    <property type="match status" value="1"/>
</dbReference>
<dbReference type="GO" id="GO:0005524">
    <property type="term" value="F:ATP binding"/>
    <property type="evidence" value="ECO:0007669"/>
    <property type="project" value="UniProtKB-KW"/>
</dbReference>
<dbReference type="SUPFAM" id="SSF52540">
    <property type="entry name" value="P-loop containing nucleoside triphosphate hydrolases"/>
    <property type="match status" value="1"/>
</dbReference>
<evidence type="ECO:0000313" key="5">
    <source>
        <dbReference type="EMBL" id="BCU68895.1"/>
    </source>
</evidence>
<dbReference type="GO" id="GO:0016887">
    <property type="term" value="F:ATP hydrolysis activity"/>
    <property type="evidence" value="ECO:0007669"/>
    <property type="project" value="InterPro"/>
</dbReference>
<dbReference type="EMBL" id="AP024597">
    <property type="protein sequence ID" value="BCU68895.1"/>
    <property type="molecule type" value="Genomic_DNA"/>
</dbReference>
<dbReference type="KEGG" id="csty:KN1_01920"/>
<protein>
    <submittedName>
        <fullName evidence="5">Peptide ABC transporter ATP-binding protein</fullName>
    </submittedName>
</protein>
<name>A0A8D5ZHU5_9CREN</name>
<accession>A0A8D5ZHU5</accession>
<feature type="domain" description="ABC transporter" evidence="4">
    <location>
        <begin position="5"/>
        <end position="230"/>
    </location>
</feature>
<evidence type="ECO:0000256" key="1">
    <source>
        <dbReference type="ARBA" id="ARBA00022448"/>
    </source>
</evidence>
<sequence length="230" mass="25898">MKNVIQLLDVNKVYKTGNNEWVALRDVNLNVEDGEFIALVGPSGSGKTTLLNIIGLMDSPTRGHVVLEDKDVTYLGEKEKSELRNKYIGYVFQSYNLISFLTVYQNVELPLVIAGVPEKERQKMVEEVLQTIPGIYELRNKRPTQLSGGQQQRVAIARALVNRPKVILADEPTANLDINTGKAVVDLFKKIKDELGITIVMATHDLEMLKNCDRIVYIRDGMVERIEKNS</sequence>